<sequence>FGDGGARSGACPLYHRVSELRPFWCRWFGGKPLWGRFMFSCCRLPVPTARSASWIGVAVLLGFVAGDSPAATVPFGAVVGCSRLGDEQSNPCYGILFC</sequence>
<comment type="caution">
    <text evidence="1">The sequence shown here is derived from an EMBL/GenBank/DDBJ whole genome shotgun (WGS) entry which is preliminary data.</text>
</comment>
<dbReference type="AlphaFoldDB" id="A0A392R925"/>
<dbReference type="EMBL" id="LXQA010201351">
    <property type="protein sequence ID" value="MCI33081.1"/>
    <property type="molecule type" value="Genomic_DNA"/>
</dbReference>
<evidence type="ECO:0000313" key="1">
    <source>
        <dbReference type="EMBL" id="MCI33081.1"/>
    </source>
</evidence>
<protein>
    <submittedName>
        <fullName evidence="1">Uncharacterized protein</fullName>
    </submittedName>
</protein>
<dbReference type="Proteomes" id="UP000265520">
    <property type="component" value="Unassembled WGS sequence"/>
</dbReference>
<evidence type="ECO:0000313" key="2">
    <source>
        <dbReference type="Proteomes" id="UP000265520"/>
    </source>
</evidence>
<accession>A0A392R925</accession>
<keyword evidence="2" id="KW-1185">Reference proteome</keyword>
<organism evidence="1 2">
    <name type="scientific">Trifolium medium</name>
    <dbReference type="NCBI Taxonomy" id="97028"/>
    <lineage>
        <taxon>Eukaryota</taxon>
        <taxon>Viridiplantae</taxon>
        <taxon>Streptophyta</taxon>
        <taxon>Embryophyta</taxon>
        <taxon>Tracheophyta</taxon>
        <taxon>Spermatophyta</taxon>
        <taxon>Magnoliopsida</taxon>
        <taxon>eudicotyledons</taxon>
        <taxon>Gunneridae</taxon>
        <taxon>Pentapetalae</taxon>
        <taxon>rosids</taxon>
        <taxon>fabids</taxon>
        <taxon>Fabales</taxon>
        <taxon>Fabaceae</taxon>
        <taxon>Papilionoideae</taxon>
        <taxon>50 kb inversion clade</taxon>
        <taxon>NPAAA clade</taxon>
        <taxon>Hologalegina</taxon>
        <taxon>IRL clade</taxon>
        <taxon>Trifolieae</taxon>
        <taxon>Trifolium</taxon>
    </lineage>
</organism>
<feature type="non-terminal residue" evidence="1">
    <location>
        <position position="1"/>
    </location>
</feature>
<proteinExistence type="predicted"/>
<reference evidence="1 2" key="1">
    <citation type="journal article" date="2018" name="Front. Plant Sci.">
        <title>Red Clover (Trifolium pratense) and Zigzag Clover (T. medium) - A Picture of Genomic Similarities and Differences.</title>
        <authorList>
            <person name="Dluhosova J."/>
            <person name="Istvanek J."/>
            <person name="Nedelnik J."/>
            <person name="Repkova J."/>
        </authorList>
    </citation>
    <scope>NUCLEOTIDE SEQUENCE [LARGE SCALE GENOMIC DNA]</scope>
    <source>
        <strain evidence="2">cv. 10/8</strain>
        <tissue evidence="1">Leaf</tissue>
    </source>
</reference>
<name>A0A392R925_9FABA</name>